<evidence type="ECO:0000313" key="3">
    <source>
        <dbReference type="Proteomes" id="UP000011185"/>
    </source>
</evidence>
<dbReference type="InterPro" id="IPR019400">
    <property type="entry name" value="Peptidase_C65_otubain"/>
</dbReference>
<proteinExistence type="predicted"/>
<dbReference type="EC" id="3.4.19.12" evidence="2"/>
<dbReference type="InterPro" id="IPR038765">
    <property type="entry name" value="Papain-like_cys_pep_sf"/>
</dbReference>
<dbReference type="InterPro" id="IPR042467">
    <property type="entry name" value="Peptidase_C65_otubain_sub2"/>
</dbReference>
<dbReference type="STRING" id="72359.L7JWR3"/>
<dbReference type="Pfam" id="PF10275">
    <property type="entry name" value="Peptidase_C65"/>
    <property type="match status" value="1"/>
</dbReference>
<dbReference type="HOGENOM" id="CLU_1462332_0_0_1"/>
<dbReference type="Proteomes" id="UP000011185">
    <property type="component" value="Unassembled WGS sequence"/>
</dbReference>
<dbReference type="InterPro" id="IPR003323">
    <property type="entry name" value="OTU_dom"/>
</dbReference>
<name>L7JWR3_TRAHO</name>
<dbReference type="AlphaFoldDB" id="L7JWR3"/>
<dbReference type="SUPFAM" id="SSF54001">
    <property type="entry name" value="Cysteine proteinases"/>
    <property type="match status" value="1"/>
</dbReference>
<gene>
    <name evidence="2" type="ORF">THOM_1110</name>
</gene>
<accession>L7JWR3</accession>
<protein>
    <submittedName>
        <fullName evidence="2">Protein contaning Peptidase C65, otubain</fullName>
        <ecNumber evidence="2">3.4.19.12</ecNumber>
    </submittedName>
</protein>
<sequence>MQNEITTSDSLIGVNLQINSGNGVSTTIVMSDWSASTKSVNTDTITPQAHDSNNEIKDQRIHIYQCSSADYFVDESVEIRDKDSMFEMVDLNSLTMFLKLLVSTEMKLNEEFYAPFLSKSVSAYVSESVEPFYKDTDYVDILAFSRMLGIKVLVYTIEGHCNEIGTGSVELGILHTFDHFEPLLK</sequence>
<evidence type="ECO:0000259" key="1">
    <source>
        <dbReference type="PROSITE" id="PS50802"/>
    </source>
</evidence>
<dbReference type="EMBL" id="JH993902">
    <property type="protein sequence ID" value="ELQ75923.1"/>
    <property type="molecule type" value="Genomic_DNA"/>
</dbReference>
<organism evidence="2 3">
    <name type="scientific">Trachipleistophora hominis</name>
    <name type="common">Microsporidian parasite</name>
    <dbReference type="NCBI Taxonomy" id="72359"/>
    <lineage>
        <taxon>Eukaryota</taxon>
        <taxon>Fungi</taxon>
        <taxon>Fungi incertae sedis</taxon>
        <taxon>Microsporidia</taxon>
        <taxon>Pleistophoridae</taxon>
        <taxon>Trachipleistophora</taxon>
    </lineage>
</organism>
<dbReference type="VEuPathDB" id="MicrosporidiaDB:THOM_1110"/>
<dbReference type="OrthoDB" id="18915at2759"/>
<evidence type="ECO:0000313" key="2">
    <source>
        <dbReference type="EMBL" id="ELQ75923.1"/>
    </source>
</evidence>
<reference evidence="2 3" key="1">
    <citation type="journal article" date="2012" name="PLoS Pathog.">
        <title>The genome of the obligate intracellular parasite Trachipleistophora hominis: new insights into microsporidian genome dynamics and reductive evolution.</title>
        <authorList>
            <person name="Heinz E."/>
            <person name="Williams T.A."/>
            <person name="Nakjang S."/>
            <person name="Noel C.J."/>
            <person name="Swan D.C."/>
            <person name="Goldberg A.V."/>
            <person name="Harris S.R."/>
            <person name="Weinmaier T."/>
            <person name="Markert S."/>
            <person name="Becher D."/>
            <person name="Bernhardt J."/>
            <person name="Dagan T."/>
            <person name="Hacker C."/>
            <person name="Lucocq J.M."/>
            <person name="Schweder T."/>
            <person name="Rattei T."/>
            <person name="Hall N."/>
            <person name="Hirt R.P."/>
            <person name="Embley T.M."/>
        </authorList>
    </citation>
    <scope>NUCLEOTIDE SEQUENCE [LARGE SCALE GENOMIC DNA]</scope>
</reference>
<feature type="domain" description="OTU" evidence="1">
    <location>
        <begin position="91"/>
        <end position="185"/>
    </location>
</feature>
<keyword evidence="3" id="KW-1185">Reference proteome</keyword>
<dbReference type="InParanoid" id="L7JWR3"/>
<dbReference type="PROSITE" id="PS50802">
    <property type="entry name" value="OTU"/>
    <property type="match status" value="1"/>
</dbReference>
<dbReference type="Gene3D" id="1.20.1300.20">
    <property type="entry name" value="Peptidase C65 Otubain, subdomain 2"/>
    <property type="match status" value="1"/>
</dbReference>
<keyword evidence="2" id="KW-0378">Hydrolase</keyword>
<dbReference type="GO" id="GO:0004843">
    <property type="term" value="F:cysteine-type deubiquitinase activity"/>
    <property type="evidence" value="ECO:0007669"/>
    <property type="project" value="UniProtKB-EC"/>
</dbReference>